<dbReference type="SUPFAM" id="SSF53335">
    <property type="entry name" value="S-adenosyl-L-methionine-dependent methyltransferases"/>
    <property type="match status" value="1"/>
</dbReference>
<dbReference type="Gene3D" id="3.40.50.980">
    <property type="match status" value="6"/>
</dbReference>
<dbReference type="Pfam" id="PF08242">
    <property type="entry name" value="Methyltransf_12"/>
    <property type="match status" value="1"/>
</dbReference>
<dbReference type="Pfam" id="PF00550">
    <property type="entry name" value="PP-binding"/>
    <property type="match status" value="6"/>
</dbReference>
<organism evidence="8 9">
    <name type="scientific">Kibdelosporangium aridum</name>
    <dbReference type="NCBI Taxonomy" id="2030"/>
    <lineage>
        <taxon>Bacteria</taxon>
        <taxon>Bacillati</taxon>
        <taxon>Actinomycetota</taxon>
        <taxon>Actinomycetes</taxon>
        <taxon>Pseudonocardiales</taxon>
        <taxon>Pseudonocardiaceae</taxon>
        <taxon>Kibdelosporangium</taxon>
    </lineage>
</organism>
<dbReference type="Gene3D" id="3.40.50.150">
    <property type="entry name" value="Vaccinia Virus protein VP39"/>
    <property type="match status" value="1"/>
</dbReference>
<dbReference type="SUPFAM" id="SSF56801">
    <property type="entry name" value="Acetyl-CoA synthetase-like"/>
    <property type="match status" value="6"/>
</dbReference>
<dbReference type="InterPro" id="IPR025110">
    <property type="entry name" value="AMP-bd_C"/>
</dbReference>
<keyword evidence="6" id="KW-0045">Antibiotic biosynthesis</keyword>
<evidence type="ECO:0000259" key="7">
    <source>
        <dbReference type="PROSITE" id="PS50075"/>
    </source>
</evidence>
<dbReference type="InterPro" id="IPR006162">
    <property type="entry name" value="Ppantetheine_attach_site"/>
</dbReference>
<dbReference type="CDD" id="cd02440">
    <property type="entry name" value="AdoMet_MTases"/>
    <property type="match status" value="1"/>
</dbReference>
<keyword evidence="4" id="KW-0436">Ligase</keyword>
<evidence type="ECO:0000256" key="4">
    <source>
        <dbReference type="ARBA" id="ARBA00022598"/>
    </source>
</evidence>
<keyword evidence="2" id="KW-0596">Phosphopantetheine</keyword>
<dbReference type="GO" id="GO:0009403">
    <property type="term" value="P:toxin biosynthetic process"/>
    <property type="evidence" value="ECO:0007669"/>
    <property type="project" value="UniProtKB-ARBA"/>
</dbReference>
<dbReference type="SMART" id="SM00823">
    <property type="entry name" value="PKS_PP"/>
    <property type="match status" value="6"/>
</dbReference>
<dbReference type="PANTHER" id="PTHR45527:SF1">
    <property type="entry name" value="FATTY ACID SYNTHASE"/>
    <property type="match status" value="1"/>
</dbReference>
<feature type="domain" description="Carrier" evidence="7">
    <location>
        <begin position="931"/>
        <end position="1005"/>
    </location>
</feature>
<dbReference type="Proteomes" id="UP000287547">
    <property type="component" value="Unassembled WGS sequence"/>
</dbReference>
<dbReference type="FunFam" id="1.10.1200.10:FF:000016">
    <property type="entry name" value="Non-ribosomal peptide synthase"/>
    <property type="match status" value="2"/>
</dbReference>
<dbReference type="FunFam" id="3.40.50.980:FF:000002">
    <property type="entry name" value="Enterobactin synthetase component F"/>
    <property type="match status" value="2"/>
</dbReference>
<evidence type="ECO:0000256" key="5">
    <source>
        <dbReference type="ARBA" id="ARBA00022737"/>
    </source>
</evidence>
<dbReference type="SUPFAM" id="SSF52777">
    <property type="entry name" value="CoA-dependent acyltransferases"/>
    <property type="match status" value="18"/>
</dbReference>
<dbReference type="InterPro" id="IPR009081">
    <property type="entry name" value="PP-bd_ACP"/>
</dbReference>
<feature type="domain" description="Carrier" evidence="7">
    <location>
        <begin position="6164"/>
        <end position="6238"/>
    </location>
</feature>
<dbReference type="PROSITE" id="PS00012">
    <property type="entry name" value="PHOSPHOPANTETHEINE"/>
    <property type="match status" value="6"/>
</dbReference>
<comment type="caution">
    <text evidence="8">The sequence shown here is derived from an EMBL/GenBank/DDBJ whole genome shotgun (WGS) entry which is preliminary data.</text>
</comment>
<dbReference type="InterPro" id="IPR029063">
    <property type="entry name" value="SAM-dependent_MTases_sf"/>
</dbReference>
<dbReference type="GO" id="GO:0072330">
    <property type="term" value="P:monocarboxylic acid biosynthetic process"/>
    <property type="evidence" value="ECO:0007669"/>
    <property type="project" value="UniProtKB-ARBA"/>
</dbReference>
<evidence type="ECO:0000256" key="6">
    <source>
        <dbReference type="ARBA" id="ARBA00023194"/>
    </source>
</evidence>
<dbReference type="Pfam" id="PF13193">
    <property type="entry name" value="AMP-binding_C"/>
    <property type="match status" value="6"/>
</dbReference>
<feature type="domain" description="Carrier" evidence="7">
    <location>
        <begin position="4173"/>
        <end position="4248"/>
    </location>
</feature>
<dbReference type="PANTHER" id="PTHR45527">
    <property type="entry name" value="NONRIBOSOMAL PEPTIDE SYNTHETASE"/>
    <property type="match status" value="1"/>
</dbReference>
<dbReference type="Gene3D" id="2.30.38.10">
    <property type="entry name" value="Luciferase, Domain 3"/>
    <property type="match status" value="3"/>
</dbReference>
<dbReference type="CDD" id="cd05930">
    <property type="entry name" value="A_NRPS"/>
    <property type="match status" value="3"/>
</dbReference>
<dbReference type="CDD" id="cd17646">
    <property type="entry name" value="A_NRPS_AB3403-like"/>
    <property type="match status" value="2"/>
</dbReference>
<dbReference type="InterPro" id="IPR020806">
    <property type="entry name" value="PKS_PP-bd"/>
</dbReference>
<dbReference type="InterPro" id="IPR013217">
    <property type="entry name" value="Methyltransf_12"/>
</dbReference>
<dbReference type="PROSITE" id="PS00455">
    <property type="entry name" value="AMP_BINDING"/>
    <property type="match status" value="6"/>
</dbReference>
<dbReference type="Gene3D" id="3.40.50.12780">
    <property type="entry name" value="N-terminal domain of ligase-like"/>
    <property type="match status" value="3"/>
</dbReference>
<proteinExistence type="predicted"/>
<dbReference type="InterPro" id="IPR010060">
    <property type="entry name" value="NRPS_synth"/>
</dbReference>
<dbReference type="FunFam" id="3.40.50.12780:FF:000012">
    <property type="entry name" value="Non-ribosomal peptide synthetase"/>
    <property type="match status" value="3"/>
</dbReference>
<dbReference type="NCBIfam" id="NF004282">
    <property type="entry name" value="PRK05691.1"/>
    <property type="match status" value="13"/>
</dbReference>
<dbReference type="GO" id="GO:0016874">
    <property type="term" value="F:ligase activity"/>
    <property type="evidence" value="ECO:0007669"/>
    <property type="project" value="UniProtKB-KW"/>
</dbReference>
<dbReference type="Pfam" id="PF00501">
    <property type="entry name" value="AMP-binding"/>
    <property type="match status" value="7"/>
</dbReference>
<evidence type="ECO:0000256" key="3">
    <source>
        <dbReference type="ARBA" id="ARBA00022553"/>
    </source>
</evidence>
<dbReference type="GO" id="GO:0005829">
    <property type="term" value="C:cytosol"/>
    <property type="evidence" value="ECO:0007669"/>
    <property type="project" value="TreeGrafter"/>
</dbReference>
<dbReference type="GO" id="GO:0017000">
    <property type="term" value="P:antibiotic biosynthetic process"/>
    <property type="evidence" value="ECO:0007669"/>
    <property type="project" value="UniProtKB-KW"/>
</dbReference>
<dbReference type="PROSITE" id="PS50075">
    <property type="entry name" value="CARRIER"/>
    <property type="match status" value="6"/>
</dbReference>
<dbReference type="Gene3D" id="3.30.559.30">
    <property type="entry name" value="Nonribosomal peptide synthetase, condensation domain"/>
    <property type="match status" value="9"/>
</dbReference>
<dbReference type="InterPro" id="IPR036736">
    <property type="entry name" value="ACP-like_sf"/>
</dbReference>
<dbReference type="NCBIfam" id="TIGR01733">
    <property type="entry name" value="AA-adenyl-dom"/>
    <property type="match status" value="5"/>
</dbReference>
<dbReference type="NCBIfam" id="TIGR01720">
    <property type="entry name" value="NRPS-para261"/>
    <property type="match status" value="2"/>
</dbReference>
<dbReference type="InterPro" id="IPR001242">
    <property type="entry name" value="Condensation_dom"/>
</dbReference>
<dbReference type="CDD" id="cd19540">
    <property type="entry name" value="LCL_NRPS-like"/>
    <property type="match status" value="2"/>
</dbReference>
<dbReference type="FunFam" id="1.10.1200.10:FF:000005">
    <property type="entry name" value="Nonribosomal peptide synthetase 1"/>
    <property type="match status" value="1"/>
</dbReference>
<evidence type="ECO:0000256" key="1">
    <source>
        <dbReference type="ARBA" id="ARBA00001957"/>
    </source>
</evidence>
<dbReference type="InterPro" id="IPR000873">
    <property type="entry name" value="AMP-dep_synth/lig_dom"/>
</dbReference>
<feature type="domain" description="Carrier" evidence="7">
    <location>
        <begin position="7208"/>
        <end position="7282"/>
    </location>
</feature>
<name>A0A428ZNG6_KIBAR</name>
<evidence type="ECO:0000313" key="9">
    <source>
        <dbReference type="Proteomes" id="UP000287547"/>
    </source>
</evidence>
<gene>
    <name evidence="8" type="ORF">DMH04_06285</name>
</gene>
<dbReference type="OrthoDB" id="2472181at2"/>
<dbReference type="InterPro" id="IPR023213">
    <property type="entry name" value="CAT-like_dom_sf"/>
</dbReference>
<feature type="domain" description="Carrier" evidence="7">
    <location>
        <begin position="5170"/>
        <end position="5245"/>
    </location>
</feature>
<dbReference type="InterPro" id="IPR045851">
    <property type="entry name" value="AMP-bd_C_sf"/>
</dbReference>
<keyword evidence="3" id="KW-0597">Phosphoprotein</keyword>
<dbReference type="EMBL" id="QHKI01000003">
    <property type="protein sequence ID" value="RSM89583.1"/>
    <property type="molecule type" value="Genomic_DNA"/>
</dbReference>
<dbReference type="InterPro" id="IPR042099">
    <property type="entry name" value="ANL_N_sf"/>
</dbReference>
<evidence type="ECO:0000256" key="2">
    <source>
        <dbReference type="ARBA" id="ARBA00022450"/>
    </source>
</evidence>
<reference evidence="8 9" key="1">
    <citation type="submission" date="2018-05" db="EMBL/GenBank/DDBJ databases">
        <title>Evolution of GPA BGCs.</title>
        <authorList>
            <person name="Waglechner N."/>
            <person name="Wright G.D."/>
        </authorList>
    </citation>
    <scope>NUCLEOTIDE SEQUENCE [LARGE SCALE GENOMIC DNA]</scope>
    <source>
        <strain evidence="8 9">A82846</strain>
    </source>
</reference>
<dbReference type="GO" id="GO:0008610">
    <property type="term" value="P:lipid biosynthetic process"/>
    <property type="evidence" value="ECO:0007669"/>
    <property type="project" value="UniProtKB-ARBA"/>
</dbReference>
<dbReference type="Gene3D" id="3.30.300.30">
    <property type="match status" value="7"/>
</dbReference>
<dbReference type="FunFam" id="2.30.38.10:FF:000001">
    <property type="entry name" value="Non-ribosomal peptide synthetase PvdI"/>
    <property type="match status" value="6"/>
</dbReference>
<dbReference type="GO" id="GO:0043041">
    <property type="term" value="P:amino acid activation for nonribosomal peptide biosynthetic process"/>
    <property type="evidence" value="ECO:0007669"/>
    <property type="project" value="TreeGrafter"/>
</dbReference>
<sequence>MYPLTGAQAGVWLAQRFEPDSLTYNVSHVIELRGEVDIDRLAGAVRRATDEADAFHMRFVEVDGGGYQERVSLGDWPLPVLDFSGRPDPDAEADAWLRAESVRLFDVGRDQLFSHVLIRLAADRVLWYFGVHHIVIDGYSRWATTARAAELYNDPTLPPARLELSTVVDSEAEYRASEQFRIDREFWLNRLAGRPEPARLVSLAGLSTQQLIRRSVTLPVGEAQKAVADNDIRLPHLFIAAAAGYVHRATGAKDIVLALPMTTRLTPELRAVPSMLSNVLPLRLSVRPDDTPAELFASVADEVRAMRQHSRYRTEDIARELALPGGFAELVGPGVNFLPLPRGIRFGELEMSVRYLRPGVVTDVTISVVDLDGSISIDFSADGAVCTADELAAHERRFLALLRGMIADPDRPIGSIDLSTEAERDIVLGFGSAPREVEDVTWPGAFEAQAAARPDAIAIVCESEQLTYAQLNARANQLARVLRDRGVVAEDVVAVALDRSIDLVVALLAVMKAGAAYLPLDLDHPADRIAFMLADAGVRTSVSTSDLATGLPGAVLLDQTDLSLWPGDDLGLPIALDQAAYVIYTSGSTGKPKGVIVPHEGIGSLIATATDRIDITADSRVIQFASVGFDVTVWDLCMSLGVGGRVIMVPSERRVAGPALTDYIAEHGATNMILPPSLVAALPPECELPEGAVLIVGTETVPSELIARWAKRLRVVAAYGLTEATVNSTLWMAEQDWTGPVPIGKPDPNTRCYVLDSALRPVAAGVEGDLYVGGRGLARGYLGRAGLTAERFIADPFAGPGARMYRTGDRARWRADGNLDFLGRSDGQIKIRGYRIEPGEIESLLMAHDAIAQAAVMPRLDHRGVKRLVGYIVGDLDPARARKHVADTLPEYMVPSVIVPVDGPLPLTPNGKLDYKALPEPEWTGLAGDVEPSTETERTLAGLFAEVLRLPSVGALDGFFELGGDSIVAIQLVNRAREAGLRFTPRDVFTHRTVAGIAAAATERDVPAVHEPGTGTVAPTPIIRWLSEADAPVDAFYQSVDLKVPADLTYDRLVTILQAVLDKHDMLRARLNPDWTLEVPQPGTVRAEDVLSLSGGRPEAVSRLDPVAGRMFQAVWHEDRHRLLLVGHHLVVDGVSWRILCDDLAALWSGRDLAPVGTSMRTWARLLSEVDRSAELPVWRRQLAGPSVSLGRPLDPAVDLATTKRSLTVSLPAEQTLPLLTSVPAAFHGSVNDVLLTALALAVGKGQEVVVNLEGHGREEHVVGADLSRTVGWFTTMFPVRLAPGGTQVVPALKRVKEQLRSLPDNGIGFGLLRDHLAGEPKPQVLFNYLGRFSATDHDWYPASDAGPLGAGIDPRMPLRHVLEVNAVVRDSEQGPLLETTLSWPDNVLTHDDVSALADQWIVALCELAGHTTDAGRTPSDFPLVRLTQDEVDELGSVQDVLPLSALQEGLFFHSMFDESAVDAYVMQQVVTLRGDVDGDALRRAVQALLDRHDPLRATFRQRPDGSVIQAIASTVELPWQEVSGVDVQEIAGRERATRFDLGSAPLLRATFVRGEGDRHWLVLTVHHIVVDGWSTPIMIREYLSMYTLDASVPKLPAVTPYRDYHRWLSTRDKSAAIAAWRSSLDGLAEPTLLANGAADATKFRLEQVNASVDEELTAALVSVARERGITLNTLIQGAWAILLSALVGRDDVVFGSTVSGRAAELPGVDTMVGLFANTIPVRVHVRPGESIAALLARVQTEQSSLLDHQHVGLAELQRLTGLPELFDTLVVFENYPVGQELTDPAGTIAFDGLRFFGAGHYPLTVLVLPGARLSMKLMHDASRLTELEVRHLADRFVRVLEAIATEPVRTVAGMDLLTARERDHLTELNATTRTVPERTLAQGFAEQVARTPDAPAVIFEDTALSYLELDRRAEELARRLRARGVRPGQFVAVAVPRSAELMVALLGVLKAGAAYLPLDTDYPAERIAFMLSDSGARLVVTLPGIDLPAGPERVLVTADEPVSDVVAQEAGLDDPAYLIYTSGSTGRPKGVVVTHRAISNRLEWMQGAYGLRADDRVLQKTPASFDVSVWEFFWAIREGAAVVLARPDGHRDPAYLAEVIAEQRVTTLHFVPSMLAAFLAEMENADWAVSLRRIFSSGEALTGEVARRWRDLTGVPLHNLYGPTEAAVDVSWFPYEGAAGAVPIGWPVCNTRLHVLDMYLRPVPPGMPGELYIAGVQLARGYHARSGLTAERFVADPFGAAGERMYRTGDLVRRRADGAIEYLGRTDRQVKIRGNRVELGEIESVLAGQPGVHAAAVVVRDNALVGYVVAKDLDTTALRDAMTAALPAPMVPSAFVVLPEFPLTPSGKLDQNALPAPARTRTVRTGTDKERQIADIFAAVLKVGDVGVDDDFFMLGGDSILSIAVSSRARKLGYPVSPRDVFEHRTPTALAALGDGPVVRQAEVDSVGDVPLLPIVHWLRERGGRINRFNLSALLDAPADVQSTLQALLDHHDSLRLKLSRIADVLWSLEVRPIGSVNAADILRESSDVDIEAEADAAVGRLDPDAGVMVQAVWFRRIGKVFLAVHHLAVDGVSWRILSEDWETLSQGRPLDPVGTSYRAFARQIYVQAASPARLEELPYWLEVCKPGADLLPGAVASTIGAARRHVIQLSAEDTANVLGGNVTESLLVALRNAVTAWHVRHGRADSDLLVDVERHGREEGDTSRTAGWFTSIQPIRLSPDDDVRQVQERLRSTSDNGLGYGMLRHLNAQTAPMLSRLPQAQVLFNYYGRVSSLGPAFASDPDLGMPYLLQVDAVCVDGPDGPRMTVTLTGSLSEQDLTELAESWELPGRHPEIWPLSPLQEGLFFHASYDQSALDVYTVQDAFELGHRVDVDRLRRAANTLLARNPNLRAGFTSEGHGRPIQYIVDVAEIPLEVVDLTGMADQDDEVQRLLAADRAKRFDPGNPPLCRLLLIRLGEARDLLVIIHHLLLWDGWSENLFLEQLFHLYEHGDDSRLPKPGSYQDYLTWLERQDKDAAVAAWRKALAGLAEPTLIGPPDRKTEPSIPEQCYSWLSEELSDRLRSDARRNGLTINTVLNAAWALTLAEAVGRDDVVFGSTVAGRPPEIEGVENIIGLFLNTIPVRIKFDPYESVLDMLRRVQSQRVELMPHEYYGLGEIQREAGHAKLFDALYVLQNFVDENVFDEFRNRYDIKKSASVDATHYPIGLVVTPAKQIRLKLSFRPDVLDRPYAEGLLAKFELVLRRLTADMSAPVGALDLLSLREHKELAALWDSTSNEMVPETIADMLGAQCGQTPHAIALVFGDEQVTYAELDARINRMARLLIAGGAEPEQVVALALPRSIDMVVALFAVLRTGAAYLPLELDYPVERLELMIADAKPIMLVSTSAVAATLADDTPRILLDQTDLSDVPSGPLEGLDRPRFSMEHPAYVIYTSGSTGKPKGVVTPYRGLTNMQLNHQEAIFAPAIASAGGRRLRIAHTVSFSFDMSWEELLWLVEGHEVHVCDEELRRDARALVSYCDANKIDVVNVTPTYAHLLIEEGLLDNHRPALVLLGGEAVSETVWSRLRDTEGTYGYNLYGPTEYTINTLGGGTDDSDTPTVGKPIWNTRAYIVDAWLRPVPDGVPGELYISGTGLARGYLDRPGLTAERFVADPFGAPGERMYRTGDLVRRRPDGNLDFLGRTDDQVKIRGYRVELGEIETALAQHPRVAQAAVVVRDDRLVGYVVPAELSGEARDSVEAEQIGEWQQIYSDEYTEIPTAVFDEDFAGWDSSYDGNPIPLEHMQEWRAATVDRIRALQPKRILEVGVGTGLLMSQLAPDAEAYWATDFAAPVIDKLRRDLQRDPELAAKIELRAQPAHVTDGLPGGFFDTAVINSVIQYFPSVDYLTQVITSVLDLLAPGGKLFIGDVRNLRLARAFQTGIQLTRAAGQSDTAQLRRAIERGVSLEKELLIDPDYFSQFPGVELRTKRARLHNELSRYRYDVVIYRSPVETVSVAKAPRIVWSSIEDLESQLRARPDVLRVTRVPDARTASEIAAMRALDEGLPAAEAFARFQADGGVEPEDLQDLGSRFGYHVRTTWTAGHDGCFDAVFTTSDALTSGLYLPGHAPALANTPTAARGTNALVLQLRADLKQRLPEYMVPAAFVTLGSLPLTDNGKLNIKALPDADPAVTLTASRPPQNETEEVLCGLFAEVLGLPEAGVEDNFFDLGGHSLLATRLISRARTELGAELAIRDLFEAPTPALLALRASSGKPARPAVRRYSRPSRIPVSFAQQRMLLVDRIAGGDLAYNFPLVLRVQGLDVQALRAAVNDVAQRHESLRTVFTDYEFQEILDAEPPFITEPYSEDAVSAFVRRPFDLATEIPLRVGVFEDGTEYVVAVLLHHITTDEWSDRPLLADLTTAYQARLNGQAPDWDPLPVQYADYTLWQRDLLDDVGQEQLDFWVDTLRDLPEELALPVDRPRPASRTGEGGKVRMELPTQTVRALRELSNRSGASMFMVLQSAVATLLHKAGAGKDIPLGAPVAGRSDAALNDVVGFFVNTLVLRTDVDGDPTFSELLKRVREADLAAFSNQDLPFEQVVEAVNPARVAGRNPLFQVMLGYHVRTEAQDTVLGLPTQWVPSDNGQAKFDLHFTFVDRTDAITLVLEYLTDMVDPSTADTLAKRLLALLSQLSAQPDQPISQADLLTDAEYRQVVTDWNATTHPVTETTLPELFAAQVAKTPEATAVIFEDESLTYAELDRKASNLARFLVAQGVRQESTVAVALPRSIELIVALYAVHKAGAAYLPVDLTYPADRVAFMIEDARPSFVLDDPAIVNAPGSSEPFAVPVRPGNAAYVIYTSGSTGKPKGVVVPHSAIVNRLQWMQDTYRLDATDRVLQKTPSSFDVSVWEFFWPLTTGATLVVATPEGHKDPRYLADLIQHQRITTAHFVPSMLDVFLTEAAGCPSLRQVFASGEALSADVAARFHEVLEAELHNLYGPTEAAVDVTYWPVTRTDQVPPIGRPVWNTQVYILDAALKPVPPGVAGELYLAGTQLARGYLNRPGLSAERFVANPFTPGSRMYRTGDLARWSQDGVVEYLGRTDDQVKLRGFRIELGEIEAVLVQQPDVTRAVVVMRDDQLVAYVVGQVPDRDRLAEKLPDFMVPSAIVAMDELPLTPNGKLDRKALPAPTFHTSSSEPTTELEARLAEVFQDVLGLDRIGTDDDFFAVGGHSLSAMRLAGRIKTELGAAVSLRTIFEAPTVVRLAKALDICTTDQRPQLVAAPRPAEIPLSYAQQRLWALHELAGPSPTYNIPMSWRLTGQLDVDALKKALADVVARHESLRTLVGTHEGQAVQRIVDATPELEVERVSDAAVDDRLAQAARHSFVLDRELPIRAWLFEVGPEEHVLLLLLHHIATDEWSAGPLLRDLAKAYAARHAGEAPQWTPLPVQYADYALWQRELLDEVSPQQLDYWRTALAGLPEELTLPTDRPRPEEASERGGTVTVPLDDVTAEALRHLARAEGVSMFMLVQTAVAVLLNKLGAGQDIPLGSPIAGRSEAALDELVGFFLNTLVLRTDLSGDPSFRTLLTRVREANLAAYENQDVPFDRVVEAVNPARSLSRHPLFQVMVVYLPAEDTGLDLPGIQVRGQRIPAETSKFDLSFDFVDNGTGINTAIEYSADLFDRDTVVEFGDRLLRVLRAIVANPGHKVARIDVLAPGERERLLAPEPARVVDLDVITELFLSAAAHPDRTALVTANGKLTFAQLTDQVRRIAGALKDRGIGAEDVVALELPRHNMVQGILGVLAAGAAYLPIDRDLPPARRELIMADARPAYVLTMLELRQPVDPAPVQPDAAAYVIYTSGSTGAPKGVVATHGSLANLLAGQRADLIPTGHRKAVHTVPFAFDASWEPLLWLLSGHELHVLDDTTRSDPPALIAYLRKHEIDYLDVTPTYLVELERHGLFAGTHPQVLVVGNESVPAQMWDRLSAMDLLVHDIYGPTEYTVDAYSRHSDGRAAPVANTRLYILDAGLQPVPDGVTGEVYLAGAGLTRGYLGQPGLTAARFVPDPFGAPGERMYRTGDLARRVDGVVRISGRADDQVKLRGFRVELGEVESALVALDGVAAAAAVVRDGRLVAYAASEVADLRDRLVDRLPDYMVPAIVVTVDSLPLTANGKLDRAALPEPDFTVIAGDRAPETAQERLLADHIAAVLRLPEVGADDDFFAIGGDSIVAIQLVSRLRADGLTITPRDVFRYRTVSRIAEMLDTAKDSQALAGDLITLTPAEAAETAGYEVLPLTPLQSGLLFLASLDQDELDVYTVQFSLDLHGPLDVARLRGALQGLLDRHANLRCAFRYLSSGRAVAVAPKTVPLPWREVELADEAEWEDLLKYEQRRFDPAQFPLMRVVLARVGGEHRLVVSHQHLLLDGWSTTPLLAELAALYAGTAGTPLAFRDYLAWLAAQDRSAAEAAWRESLAGLTAPTHLVAAEANRVPLTPSLRQLRLPADLTAKLVALGRTNGFTLNTIVQAAWGVLLGRLTGSADVVFGATVSGRPPEVAGVESMIGLFINTVPVRVRLRSGESLRELAIRLQEEQSRVMSYQHLGLSDIAKLAGAGDLFDTLIVFESYPGGEPQFDDGLRITERHSQDATHYPLTWAVEVNDELLLTAEYRADLFDDAAIGRITTGMQAVLRAIAEEPGRAVSTVDVLDPADRRRVLHDWNTTALTLPATTVPQLFEAQVRATPDAIAVVCGDVSLTFAELNSRANKLARRLVSMGAGPERVVALALPRTEDAMVAILAVHKAGAAYLPLDSGQPAERSAGMIEDAAAIMVVSTSELKPETGLPVLLLDSADLADEDDHDLDVSPHPENPAYVIFTSGSTGRPKGVVVPHRGLANLFASHRRDLYEPTVAATGRTHLRVGHAWSFSFDASWQPQLWLLDGHAVHIMDEQTRRDPELLTAAIRTHELDFIEVTPTVLTQLVDAGLFDGDRCPLALIGFGGEAVSEGLWTRIRQLPGTEGVNLYGPTEGTVDALVAKVSDTDRPLVGRPVANAQAYVLDAGLQPVPPGVTGELYLAGDGLARGYLGQGALTAERFVASPFGKPGERMYRTGDLARWTVPTLDPASRSSGDGRLDYRGRADDQVKVRGFRIEPAEIESVLASLPGVASSVVTVRPGAVARLAAYVVPLPGATVDVAEIRKAAAAALPDYMVPSAFVVLDRLPVLPGGKLDRDALPEPDFTPSGRDPEGPVETALCAVVAEVLGLKSIGADDDFFAAGGDSIVSMQLVSRARAVGWRITPRQVFTERTVAGLARVATEAEAVRTVADGTGEVPFVPVMHWLRELDGPFNGYQQYALLRTPSGLTMDGVLSIVDALVKAHDLLRARLVRTPEWHLDVPSTVDITPFVKHVEVDGDLSEAISAHAVEAHNALDPDAGRMFSVVWFDTGASGRLLLMIHHLVVDGVSWRILLPDLAMAWKDVEAGRKPQVPPADTSFRRWAQLLTELAPTRRDELTQWVDVLSNADPLPLKRPLDPRVDVASTERALTLMLPASVTSALVGAVPAAYGARIDDVLLTALGLAVADWRTRRGGSGNTVLVDLEGHGRQDHLAPGVDLSRTVGWFTTIYPVRLDTGGVSLADLTPDEVAHLVSQVGAHLASLPDNGIGYGMLRHLDPETRQELAAYPAPPIEFNYLGRFGYPEDTDWSYAPEEAAADVHVDAGFPLSHALEINALTRDMADGPSLAATWSWPSGVLDKDAVEDLARTWFTALEALVAAAAKRSK</sequence>
<comment type="cofactor">
    <cofactor evidence="1">
        <name>pantetheine 4'-phosphate</name>
        <dbReference type="ChEBI" id="CHEBI:47942"/>
    </cofactor>
</comment>
<dbReference type="GO" id="GO:0031177">
    <property type="term" value="F:phosphopantetheine binding"/>
    <property type="evidence" value="ECO:0007669"/>
    <property type="project" value="InterPro"/>
</dbReference>
<dbReference type="CDD" id="cd19543">
    <property type="entry name" value="DCL_NRPS"/>
    <property type="match status" value="3"/>
</dbReference>
<keyword evidence="5" id="KW-0677">Repeat</keyword>
<dbReference type="InterPro" id="IPR010071">
    <property type="entry name" value="AA_adenyl_dom"/>
</dbReference>
<accession>A0A428ZNG6</accession>
<dbReference type="FunFam" id="3.30.559.30:FF:000001">
    <property type="entry name" value="Non-ribosomal peptide synthetase"/>
    <property type="match status" value="1"/>
</dbReference>
<dbReference type="FunFam" id="3.40.50.980:FF:000001">
    <property type="entry name" value="Non-ribosomal peptide synthetase"/>
    <property type="match status" value="4"/>
</dbReference>
<dbReference type="NCBIfam" id="NF003417">
    <property type="entry name" value="PRK04813.1"/>
    <property type="match status" value="7"/>
</dbReference>
<dbReference type="Gene3D" id="3.30.559.10">
    <property type="entry name" value="Chloramphenicol acetyltransferase-like domain"/>
    <property type="match status" value="9"/>
</dbReference>
<evidence type="ECO:0000313" key="8">
    <source>
        <dbReference type="EMBL" id="RSM89583.1"/>
    </source>
</evidence>
<dbReference type="InterPro" id="IPR020845">
    <property type="entry name" value="AMP-binding_CS"/>
</dbReference>
<protein>
    <submittedName>
        <fullName evidence="8">Non-ribosomal peptide synthetase</fullName>
    </submittedName>
</protein>
<dbReference type="SUPFAM" id="SSF47336">
    <property type="entry name" value="ACP-like"/>
    <property type="match status" value="6"/>
</dbReference>
<dbReference type="Gene3D" id="1.10.1200.10">
    <property type="entry name" value="ACP-like"/>
    <property type="match status" value="6"/>
</dbReference>
<dbReference type="Pfam" id="PF00668">
    <property type="entry name" value="Condensation"/>
    <property type="match status" value="9"/>
</dbReference>
<feature type="domain" description="Carrier" evidence="7">
    <location>
        <begin position="2365"/>
        <end position="2439"/>
    </location>
</feature>